<dbReference type="Gene3D" id="2.60.120.200">
    <property type="match status" value="2"/>
</dbReference>
<gene>
    <name evidence="2" type="ORF">XDN619_LOCUS7217</name>
</gene>
<evidence type="ECO:0000313" key="3">
    <source>
        <dbReference type="Proteomes" id="UP000663887"/>
    </source>
</evidence>
<protein>
    <recommendedName>
        <fullName evidence="4">LamG-like jellyroll fold domain-containing protein</fullName>
    </recommendedName>
</protein>
<dbReference type="Proteomes" id="UP000663887">
    <property type="component" value="Unassembled WGS sequence"/>
</dbReference>
<dbReference type="InterPro" id="IPR013320">
    <property type="entry name" value="ConA-like_dom_sf"/>
</dbReference>
<name>A0A816P4A7_9BILA</name>
<accession>A0A816P4A7</accession>
<evidence type="ECO:0000313" key="2">
    <source>
        <dbReference type="EMBL" id="CAF2043802.1"/>
    </source>
</evidence>
<comment type="caution">
    <text evidence="2">The sequence shown here is derived from an EMBL/GenBank/DDBJ whole genome shotgun (WGS) entry which is preliminary data.</text>
</comment>
<reference evidence="2" key="1">
    <citation type="submission" date="2021-02" db="EMBL/GenBank/DDBJ databases">
        <authorList>
            <person name="Nowell W R."/>
        </authorList>
    </citation>
    <scope>NUCLEOTIDE SEQUENCE</scope>
</reference>
<feature type="region of interest" description="Disordered" evidence="1">
    <location>
        <begin position="22"/>
        <end position="69"/>
    </location>
</feature>
<proteinExistence type="predicted"/>
<organism evidence="2 3">
    <name type="scientific">Rotaria magnacalcarata</name>
    <dbReference type="NCBI Taxonomy" id="392030"/>
    <lineage>
        <taxon>Eukaryota</taxon>
        <taxon>Metazoa</taxon>
        <taxon>Spiralia</taxon>
        <taxon>Gnathifera</taxon>
        <taxon>Rotifera</taxon>
        <taxon>Eurotatoria</taxon>
        <taxon>Bdelloidea</taxon>
        <taxon>Philodinida</taxon>
        <taxon>Philodinidae</taxon>
        <taxon>Rotaria</taxon>
    </lineage>
</organism>
<dbReference type="Pfam" id="PF13385">
    <property type="entry name" value="Laminin_G_3"/>
    <property type="match status" value="1"/>
</dbReference>
<dbReference type="AlphaFoldDB" id="A0A816P4A7"/>
<evidence type="ECO:0000256" key="1">
    <source>
        <dbReference type="SAM" id="MobiDB-lite"/>
    </source>
</evidence>
<dbReference type="SUPFAM" id="SSF49899">
    <property type="entry name" value="Concanavalin A-like lectins/glucanases"/>
    <property type="match status" value="1"/>
</dbReference>
<feature type="compositionally biased region" description="Low complexity" evidence="1">
    <location>
        <begin position="37"/>
        <end position="54"/>
    </location>
</feature>
<sequence length="309" mass="33799">MPTSTQACTTFIPQFYVPVQNYTQQQHQQHRHPPHRPQQQLQQAPRAPQLLQQQQRRRPRRQQPPQLPQQVGSITAFNGYIDNVRYTSIAKNSTEILSDANLQVYYSFDGGSLTDYGPNGINATAFGVLSNVTGRVNQAIQFNSGPYISYTYYPFYFLGVSAYSYTMALWAKPTGSYSAKTLVYVTASSGWCVHFVVTTSSGVLTANSWMGNAVGATGPTLTLNTWTHIGYTYSTANGVRLYINGNLYSSTGSFTFSASGAPMLIRLGGDGGGTSCSPGYGGAFTGALDEFYLYNRELTAAQIWALANP</sequence>
<dbReference type="EMBL" id="CAJNRG010002135">
    <property type="protein sequence ID" value="CAF2043802.1"/>
    <property type="molecule type" value="Genomic_DNA"/>
</dbReference>
<evidence type="ECO:0008006" key="4">
    <source>
        <dbReference type="Google" id="ProtNLM"/>
    </source>
</evidence>